<dbReference type="InterPro" id="IPR019815">
    <property type="entry name" value="Translation_initiation_fac_3_C"/>
</dbReference>
<dbReference type="InterPro" id="IPR019814">
    <property type="entry name" value="Translation_initiation_fac_3_N"/>
</dbReference>
<dbReference type="InterPro" id="IPR001288">
    <property type="entry name" value="Translation_initiation_fac_3"/>
</dbReference>
<evidence type="ECO:0000256" key="4">
    <source>
        <dbReference type="SAM" id="MobiDB-lite"/>
    </source>
</evidence>
<keyword evidence="8" id="KW-1185">Reference proteome</keyword>
<evidence type="ECO:0000313" key="7">
    <source>
        <dbReference type="EMBL" id="KAK9904025.1"/>
    </source>
</evidence>
<evidence type="ECO:0000313" key="8">
    <source>
        <dbReference type="Proteomes" id="UP001491310"/>
    </source>
</evidence>
<gene>
    <name evidence="7" type="ORF">WJX75_002731</name>
</gene>
<feature type="compositionally biased region" description="Basic and acidic residues" evidence="4">
    <location>
        <begin position="35"/>
        <end position="53"/>
    </location>
</feature>
<dbReference type="Pfam" id="PF05198">
    <property type="entry name" value="IF3_N"/>
    <property type="match status" value="1"/>
</dbReference>
<dbReference type="Pfam" id="PF00707">
    <property type="entry name" value="IF3_C"/>
    <property type="match status" value="1"/>
</dbReference>
<dbReference type="InterPro" id="IPR009069">
    <property type="entry name" value="Cys_alpha_HP_mot_SF"/>
</dbReference>
<feature type="region of interest" description="Disordered" evidence="4">
    <location>
        <begin position="35"/>
        <end position="82"/>
    </location>
</feature>
<dbReference type="InterPro" id="IPR036788">
    <property type="entry name" value="T_IF-3_C_sf"/>
</dbReference>
<organism evidence="7 8">
    <name type="scientific">Coccomyxa subellipsoidea</name>
    <dbReference type="NCBI Taxonomy" id="248742"/>
    <lineage>
        <taxon>Eukaryota</taxon>
        <taxon>Viridiplantae</taxon>
        <taxon>Chlorophyta</taxon>
        <taxon>core chlorophytes</taxon>
        <taxon>Trebouxiophyceae</taxon>
        <taxon>Trebouxiophyceae incertae sedis</taxon>
        <taxon>Coccomyxaceae</taxon>
        <taxon>Coccomyxa</taxon>
    </lineage>
</organism>
<accession>A0ABR2YF22</accession>
<proteinExistence type="inferred from homology"/>
<feature type="domain" description="Translation initiation factor 3 N-terminal" evidence="6">
    <location>
        <begin position="84"/>
        <end position="144"/>
    </location>
</feature>
<dbReference type="PANTHER" id="PTHR10938">
    <property type="entry name" value="TRANSLATION INITIATION FACTOR IF-3"/>
    <property type="match status" value="1"/>
</dbReference>
<dbReference type="PANTHER" id="PTHR10938:SF0">
    <property type="entry name" value="TRANSLATION INITIATION FACTOR IF-3, MITOCHONDRIAL"/>
    <property type="match status" value="1"/>
</dbReference>
<evidence type="ECO:0000256" key="1">
    <source>
        <dbReference type="ARBA" id="ARBA00005439"/>
    </source>
</evidence>
<keyword evidence="3" id="KW-0648">Protein biosynthesis</keyword>
<feature type="domain" description="Translation initiation factor 3 C-terminal" evidence="5">
    <location>
        <begin position="157"/>
        <end position="240"/>
    </location>
</feature>
<name>A0ABR2YF22_9CHLO</name>
<dbReference type="InterPro" id="IPR036787">
    <property type="entry name" value="T_IF-3_N_sf"/>
</dbReference>
<dbReference type="NCBIfam" id="TIGR00168">
    <property type="entry name" value="infC"/>
    <property type="match status" value="1"/>
</dbReference>
<evidence type="ECO:0000259" key="6">
    <source>
        <dbReference type="Pfam" id="PF05198"/>
    </source>
</evidence>
<keyword evidence="2" id="KW-0396">Initiation factor</keyword>
<comment type="similarity">
    <text evidence="1">Belongs to the IF-3 family.</text>
</comment>
<dbReference type="PROSITE" id="PS51808">
    <property type="entry name" value="CHCH"/>
    <property type="match status" value="1"/>
</dbReference>
<dbReference type="Gene3D" id="3.30.110.10">
    <property type="entry name" value="Translation initiation factor 3 (IF-3), C-terminal domain"/>
    <property type="match status" value="1"/>
</dbReference>
<protein>
    <recommendedName>
        <fullName evidence="9">Translation initiation factor IF-3</fullName>
    </recommendedName>
</protein>
<reference evidence="7 8" key="1">
    <citation type="journal article" date="2024" name="Nat. Commun.">
        <title>Phylogenomics reveals the evolutionary origins of lichenization in chlorophyte algae.</title>
        <authorList>
            <person name="Puginier C."/>
            <person name="Libourel C."/>
            <person name="Otte J."/>
            <person name="Skaloud P."/>
            <person name="Haon M."/>
            <person name="Grisel S."/>
            <person name="Petersen M."/>
            <person name="Berrin J.G."/>
            <person name="Delaux P.M."/>
            <person name="Dal Grande F."/>
            <person name="Keller J."/>
        </authorList>
    </citation>
    <scope>NUCLEOTIDE SEQUENCE [LARGE SCALE GENOMIC DNA]</scope>
    <source>
        <strain evidence="7 8">SAG 216-7</strain>
    </source>
</reference>
<evidence type="ECO:0008006" key="9">
    <source>
        <dbReference type="Google" id="ProtNLM"/>
    </source>
</evidence>
<dbReference type="SUPFAM" id="SSF54364">
    <property type="entry name" value="Translation initiation factor IF3, N-terminal domain"/>
    <property type="match status" value="1"/>
</dbReference>
<feature type="compositionally biased region" description="Pro residues" evidence="4">
    <location>
        <begin position="56"/>
        <end position="74"/>
    </location>
</feature>
<evidence type="ECO:0000256" key="3">
    <source>
        <dbReference type="ARBA" id="ARBA00022917"/>
    </source>
</evidence>
<comment type="caution">
    <text evidence="7">The sequence shown here is derived from an EMBL/GenBank/DDBJ whole genome shotgun (WGS) entry which is preliminary data.</text>
</comment>
<evidence type="ECO:0000256" key="2">
    <source>
        <dbReference type="ARBA" id="ARBA00022540"/>
    </source>
</evidence>
<sequence length="241" mass="27984">MCASYYTASLKCLEKNGYDKSKCQQQFDEYVDCKRRESESRLQRRLDKQEQRRPPLSRPPLQPLNRDPFPPPPVSEEALLPDDAEIRLVREDKSHEVLTHRKAMREAQRAGLDLIGVALTTQPPVFRLGNADKAAHAARQREKELRRKEVETRRKHTVKEVRIGPTVAEHDLQVKLKQARAFVEKKYRVKLFVPYRMQQRQDAFNMLGRLRELGGEFAAVANPAVNERLARNTYAIFLSPK</sequence>
<dbReference type="EMBL" id="JALJOT010000013">
    <property type="protein sequence ID" value="KAK9904025.1"/>
    <property type="molecule type" value="Genomic_DNA"/>
</dbReference>
<dbReference type="SUPFAM" id="SSF47072">
    <property type="entry name" value="Cysteine alpha-hairpin motif"/>
    <property type="match status" value="1"/>
</dbReference>
<dbReference type="Gene3D" id="3.10.20.80">
    <property type="entry name" value="Translation initiation factor 3 (IF-3), N-terminal domain"/>
    <property type="match status" value="1"/>
</dbReference>
<dbReference type="SUPFAM" id="SSF55200">
    <property type="entry name" value="Translation initiation factor IF3, C-terminal domain"/>
    <property type="match status" value="1"/>
</dbReference>
<evidence type="ECO:0000259" key="5">
    <source>
        <dbReference type="Pfam" id="PF00707"/>
    </source>
</evidence>
<dbReference type="Proteomes" id="UP001491310">
    <property type="component" value="Unassembled WGS sequence"/>
</dbReference>